<organism evidence="4">
    <name type="scientific">mine drainage metagenome</name>
    <dbReference type="NCBI Taxonomy" id="410659"/>
    <lineage>
        <taxon>unclassified sequences</taxon>
        <taxon>metagenomes</taxon>
        <taxon>ecological metagenomes</taxon>
    </lineage>
</organism>
<reference evidence="4" key="1">
    <citation type="submission" date="2013-08" db="EMBL/GenBank/DDBJ databases">
        <authorList>
            <person name="Mendez C."/>
            <person name="Richter M."/>
            <person name="Ferrer M."/>
            <person name="Sanchez J."/>
        </authorList>
    </citation>
    <scope>NUCLEOTIDE SEQUENCE</scope>
</reference>
<keyword evidence="2" id="KW-0067">ATP-binding</keyword>
<name>T0ZFR2_9ZZZZ</name>
<dbReference type="GO" id="GO:0003677">
    <property type="term" value="F:DNA binding"/>
    <property type="evidence" value="ECO:0007669"/>
    <property type="project" value="InterPro"/>
</dbReference>
<dbReference type="Pfam" id="PF16326">
    <property type="entry name" value="ABC_tran_CTD"/>
    <property type="match status" value="1"/>
</dbReference>
<protein>
    <recommendedName>
        <fullName evidence="3">ABC transporter Uup C-terminal domain-containing protein</fullName>
    </recommendedName>
</protein>
<accession>T0ZFR2</accession>
<dbReference type="InterPro" id="IPR032524">
    <property type="entry name" value="ABC_tran_C"/>
</dbReference>
<reference evidence="4" key="2">
    <citation type="journal article" date="2014" name="ISME J.">
        <title>Microbial stratification in low pH oxic and suboxic macroscopic growths along an acid mine drainage.</title>
        <authorList>
            <person name="Mendez-Garcia C."/>
            <person name="Mesa V."/>
            <person name="Sprenger R.R."/>
            <person name="Richter M."/>
            <person name="Diez M.S."/>
            <person name="Solano J."/>
            <person name="Bargiela R."/>
            <person name="Golyshina O.V."/>
            <person name="Manteca A."/>
            <person name="Ramos J.L."/>
            <person name="Gallego J.R."/>
            <person name="Llorente I."/>
            <person name="Martins Dos Santos V.A."/>
            <person name="Jensen O.N."/>
            <person name="Pelaez A.I."/>
            <person name="Sanchez J."/>
            <person name="Ferrer M."/>
        </authorList>
    </citation>
    <scope>NUCLEOTIDE SEQUENCE</scope>
</reference>
<evidence type="ECO:0000256" key="1">
    <source>
        <dbReference type="ARBA" id="ARBA00022741"/>
    </source>
</evidence>
<evidence type="ECO:0000256" key="2">
    <source>
        <dbReference type="ARBA" id="ARBA00022840"/>
    </source>
</evidence>
<feature type="non-terminal residue" evidence="4">
    <location>
        <position position="1"/>
    </location>
</feature>
<dbReference type="AlphaFoldDB" id="T0ZFR2"/>
<keyword evidence="1" id="KW-0547">Nucleotide-binding</keyword>
<dbReference type="GO" id="GO:0005524">
    <property type="term" value="F:ATP binding"/>
    <property type="evidence" value="ECO:0007669"/>
    <property type="project" value="UniProtKB-KW"/>
</dbReference>
<gene>
    <name evidence="4" type="ORF">B2A_15131</name>
</gene>
<dbReference type="InterPro" id="IPR037118">
    <property type="entry name" value="Val-tRNA_synth_C_sf"/>
</dbReference>
<feature type="domain" description="ABC transporter Uup C-terminal" evidence="3">
    <location>
        <begin position="1"/>
        <end position="60"/>
    </location>
</feature>
<evidence type="ECO:0000313" key="4">
    <source>
        <dbReference type="EMBL" id="EQD27724.1"/>
    </source>
</evidence>
<dbReference type="EMBL" id="AUZZ01011011">
    <property type="protein sequence ID" value="EQD27724.1"/>
    <property type="molecule type" value="Genomic_DNA"/>
</dbReference>
<proteinExistence type="predicted"/>
<dbReference type="Gene3D" id="1.10.287.380">
    <property type="entry name" value="Valyl-tRNA synthetase, C-terminal domain"/>
    <property type="match status" value="1"/>
</dbReference>
<comment type="caution">
    <text evidence="4">The sequence shown here is derived from an EMBL/GenBank/DDBJ whole genome shotgun (WGS) entry which is preliminary data.</text>
</comment>
<sequence>LSALPGQIEALEREQTELSNRMSDPAYHARGPERIRADTRRLEEIESELAVKYARWETLEARASGQAGAAASALCGRTP</sequence>
<evidence type="ECO:0000259" key="3">
    <source>
        <dbReference type="Pfam" id="PF16326"/>
    </source>
</evidence>